<dbReference type="EMBL" id="RSCL01000017">
    <property type="protein sequence ID" value="RUT02134.1"/>
    <property type="molecule type" value="Genomic_DNA"/>
</dbReference>
<dbReference type="InterPro" id="IPR050492">
    <property type="entry name" value="Bact_metal-bind_prot9"/>
</dbReference>
<dbReference type="SUPFAM" id="SSF53807">
    <property type="entry name" value="Helical backbone' metal receptor"/>
    <property type="match status" value="1"/>
</dbReference>
<dbReference type="InterPro" id="IPR006129">
    <property type="entry name" value="AdhesinB"/>
</dbReference>
<dbReference type="GO" id="GO:0046872">
    <property type="term" value="F:metal ion binding"/>
    <property type="evidence" value="ECO:0007669"/>
    <property type="project" value="UniProtKB-KW"/>
</dbReference>
<dbReference type="PRINTS" id="PR00691">
    <property type="entry name" value="ADHESINB"/>
</dbReference>
<accession>A0A3S1AZU4</accession>
<keyword evidence="8" id="KW-1185">Reference proteome</keyword>
<evidence type="ECO:0000256" key="6">
    <source>
        <dbReference type="SAM" id="SignalP"/>
    </source>
</evidence>
<keyword evidence="3" id="KW-0479">Metal-binding</keyword>
<evidence type="ECO:0000256" key="5">
    <source>
        <dbReference type="RuleBase" id="RU003512"/>
    </source>
</evidence>
<dbReference type="InterPro" id="IPR006127">
    <property type="entry name" value="ZnuA-like"/>
</dbReference>
<keyword evidence="4 6" id="KW-0732">Signal</keyword>
<comment type="caution">
    <text evidence="7">The sequence shown here is derived from an EMBL/GenBank/DDBJ whole genome shotgun (WGS) entry which is preliminary data.</text>
</comment>
<feature type="chain" id="PRO_5030082933" description="Metal ABC transporter substrate-binding protein" evidence="6">
    <location>
        <begin position="25"/>
        <end position="332"/>
    </location>
</feature>
<dbReference type="GO" id="GO:0007155">
    <property type="term" value="P:cell adhesion"/>
    <property type="evidence" value="ECO:0007669"/>
    <property type="project" value="InterPro"/>
</dbReference>
<evidence type="ECO:0000256" key="3">
    <source>
        <dbReference type="ARBA" id="ARBA00022723"/>
    </source>
</evidence>
<sequence>MRKLLISVLTLSILLSACSNQNNAQNSTTLTIRTTAPQNTQKPNLPQVVVTTSVLCDLTKQVAGNTVDINCLIPSDTNPRSYQPQLKDRQAIDRAKLVLYNGYNLEPGIFNTIKVSKNPAPKIAVAQVAVPKPRLSIQQGDKKQINPYLWHNPKNTTAMVDVISNNLKKVAPQNAKLYTANSNKLKNQIVALDKWIKSRIASIPSYQRTLITNNVQMGYYTTAYGLTYQTAFLTINPNVNPNSPQLKPLITNIRKTRVPSIFITNAANPQVVQSVAKQANVRVSERSLFTNNLGAKGSESDTYQKMMIANTRTIVEGLGGTYLIFRPINPKS</sequence>
<dbReference type="OrthoDB" id="9793396at2"/>
<dbReference type="PRINTS" id="PR00690">
    <property type="entry name" value="ADHESNFAMILY"/>
</dbReference>
<reference evidence="7" key="2">
    <citation type="journal article" date="2019" name="Genome Biol. Evol.">
        <title>Day and night: Metabolic profiles and evolutionary relationships of six axenic non-marine cyanobacteria.</title>
        <authorList>
            <person name="Will S.E."/>
            <person name="Henke P."/>
            <person name="Boedeker C."/>
            <person name="Huang S."/>
            <person name="Brinkmann H."/>
            <person name="Rohde M."/>
            <person name="Jarek M."/>
            <person name="Friedl T."/>
            <person name="Seufert S."/>
            <person name="Schumacher M."/>
            <person name="Overmann J."/>
            <person name="Neumann-Schaal M."/>
            <person name="Petersen J."/>
        </authorList>
    </citation>
    <scope>NUCLEOTIDE SEQUENCE [LARGE SCALE GENOMIC DNA]</scope>
    <source>
        <strain evidence="7">PCC 7102</strain>
    </source>
</reference>
<dbReference type="GO" id="GO:0030313">
    <property type="term" value="C:cell envelope"/>
    <property type="evidence" value="ECO:0007669"/>
    <property type="project" value="UniProtKB-SubCell"/>
</dbReference>
<dbReference type="GO" id="GO:0030001">
    <property type="term" value="P:metal ion transport"/>
    <property type="evidence" value="ECO:0007669"/>
    <property type="project" value="InterPro"/>
</dbReference>
<proteinExistence type="inferred from homology"/>
<evidence type="ECO:0000256" key="2">
    <source>
        <dbReference type="ARBA" id="ARBA00022448"/>
    </source>
</evidence>
<dbReference type="PROSITE" id="PS51257">
    <property type="entry name" value="PROKAR_LIPOPROTEIN"/>
    <property type="match status" value="1"/>
</dbReference>
<protein>
    <recommendedName>
        <fullName evidence="9">Metal ABC transporter substrate-binding protein</fullName>
    </recommendedName>
</protein>
<dbReference type="PANTHER" id="PTHR42953">
    <property type="entry name" value="HIGH-AFFINITY ZINC UPTAKE SYSTEM PROTEIN ZNUA-RELATED"/>
    <property type="match status" value="1"/>
</dbReference>
<reference evidence="7" key="1">
    <citation type="submission" date="2018-12" db="EMBL/GenBank/DDBJ databases">
        <authorList>
            <person name="Will S."/>
            <person name="Neumann-Schaal M."/>
            <person name="Henke P."/>
        </authorList>
    </citation>
    <scope>NUCLEOTIDE SEQUENCE</scope>
    <source>
        <strain evidence="7">PCC 7102</strain>
    </source>
</reference>
<evidence type="ECO:0008006" key="9">
    <source>
        <dbReference type="Google" id="ProtNLM"/>
    </source>
</evidence>
<comment type="similarity">
    <text evidence="5">Belongs to the bacterial solute-binding protein 9 family.</text>
</comment>
<comment type="subcellular location">
    <subcellularLocation>
        <location evidence="1">Cell envelope</location>
    </subcellularLocation>
</comment>
<dbReference type="Pfam" id="PF01297">
    <property type="entry name" value="ZnuA"/>
    <property type="match status" value="1"/>
</dbReference>
<evidence type="ECO:0000313" key="7">
    <source>
        <dbReference type="EMBL" id="RUT02134.1"/>
    </source>
</evidence>
<evidence type="ECO:0000313" key="8">
    <source>
        <dbReference type="Proteomes" id="UP000271624"/>
    </source>
</evidence>
<keyword evidence="2 5" id="KW-0813">Transport</keyword>
<dbReference type="InterPro" id="IPR006128">
    <property type="entry name" value="Lipoprotein_PsaA-like"/>
</dbReference>
<name>A0A3S1AZU4_9CYAN</name>
<evidence type="ECO:0000256" key="4">
    <source>
        <dbReference type="ARBA" id="ARBA00022729"/>
    </source>
</evidence>
<dbReference type="AlphaFoldDB" id="A0A3S1AZU4"/>
<gene>
    <name evidence="7" type="ORF">DSM106972_062090</name>
</gene>
<organism evidence="7 8">
    <name type="scientific">Dulcicalothrix desertica PCC 7102</name>
    <dbReference type="NCBI Taxonomy" id="232991"/>
    <lineage>
        <taxon>Bacteria</taxon>
        <taxon>Bacillati</taxon>
        <taxon>Cyanobacteriota</taxon>
        <taxon>Cyanophyceae</taxon>
        <taxon>Nostocales</taxon>
        <taxon>Calotrichaceae</taxon>
        <taxon>Dulcicalothrix</taxon>
    </lineage>
</organism>
<dbReference type="Gene3D" id="3.40.50.1980">
    <property type="entry name" value="Nitrogenase molybdenum iron protein domain"/>
    <property type="match status" value="2"/>
</dbReference>
<evidence type="ECO:0000256" key="1">
    <source>
        <dbReference type="ARBA" id="ARBA00004196"/>
    </source>
</evidence>
<feature type="signal peptide" evidence="6">
    <location>
        <begin position="1"/>
        <end position="24"/>
    </location>
</feature>
<dbReference type="RefSeq" id="WP_127084414.1">
    <property type="nucleotide sequence ID" value="NZ_RSCL01000017.1"/>
</dbReference>
<dbReference type="Proteomes" id="UP000271624">
    <property type="component" value="Unassembled WGS sequence"/>
</dbReference>
<dbReference type="PANTHER" id="PTHR42953:SF1">
    <property type="entry name" value="METAL-BINDING PROTEIN HI_0362-RELATED"/>
    <property type="match status" value="1"/>
</dbReference>